<proteinExistence type="predicted"/>
<dbReference type="PANTHER" id="PTHR24198">
    <property type="entry name" value="ANKYRIN REPEAT AND PROTEIN KINASE DOMAIN-CONTAINING PROTEIN"/>
    <property type="match status" value="1"/>
</dbReference>
<dbReference type="Gene3D" id="1.25.40.20">
    <property type="entry name" value="Ankyrin repeat-containing domain"/>
    <property type="match status" value="3"/>
</dbReference>
<dbReference type="PROSITE" id="PS50088">
    <property type="entry name" value="ANK_REPEAT"/>
    <property type="match status" value="5"/>
</dbReference>
<dbReference type="PANTHER" id="PTHR24198:SF165">
    <property type="entry name" value="ANKYRIN REPEAT-CONTAINING PROTEIN-RELATED"/>
    <property type="match status" value="1"/>
</dbReference>
<feature type="repeat" description="ANK" evidence="3">
    <location>
        <begin position="505"/>
        <end position="537"/>
    </location>
</feature>
<evidence type="ECO:0000256" key="3">
    <source>
        <dbReference type="PROSITE-ProRule" id="PRU00023"/>
    </source>
</evidence>
<gene>
    <name evidence="4" type="ORF">HRR80_000267</name>
</gene>
<evidence type="ECO:0000313" key="4">
    <source>
        <dbReference type="EMBL" id="KAJ8995499.1"/>
    </source>
</evidence>
<protein>
    <recommendedName>
        <fullName evidence="6">Ankyrin</fullName>
    </recommendedName>
</protein>
<dbReference type="InterPro" id="IPR002110">
    <property type="entry name" value="Ankyrin_rpt"/>
</dbReference>
<feature type="repeat" description="ANK" evidence="3">
    <location>
        <begin position="404"/>
        <end position="436"/>
    </location>
</feature>
<feature type="repeat" description="ANK" evidence="3">
    <location>
        <begin position="471"/>
        <end position="504"/>
    </location>
</feature>
<dbReference type="SUPFAM" id="SSF48403">
    <property type="entry name" value="Ankyrin repeat"/>
    <property type="match status" value="2"/>
</dbReference>
<keyword evidence="2 3" id="KW-0040">ANK repeat</keyword>
<feature type="repeat" description="ANK" evidence="3">
    <location>
        <begin position="596"/>
        <end position="628"/>
    </location>
</feature>
<sequence>MAPKKKESLLDACTRATTMGNTVSVRMVEYMTVKHHPHGFRELAIEFLDLSRILFSIQAGLSEVSHSHNQFPIDMTQELDKKFRQTNDDFIVLNQMLTKFLEYENKRGLSKLRKGWHMMFADTDIDKIRDSLAKSRETLRMSALVFRWSLGDDKAEASMGIGYTGLAAVLERLSDKKPNSNSVLTPLPAEPPAETTPTRAVMAAPEIPDTLPPLPPIASVEKGSNYTLFPRQEDLPSAFAGTLDRHSFKHVPSTRSSKLTATSATREISMPIHEHSSATEILLSDHGSIKTADSMTQIEDMIHEIELNDKLSTKVVRIKADPTTVPRWTPKQNTGANSAPLKAALLTAVQQRKHKMVEQLLDCGVPPDSGVEVNVLREAVLHRDPESVRLLLLFGADPNAVDRHMLTPLYTATEMGSLEVAKLLLKYGADPNLPAGPEHISPLGMSVIEDRAEFVQLCLTYGGDANLMMPNGNTLLVQAINKTTPKKLLELMLNYGSDPNGKNSEGQTPLFTAIQEKRVDLMTLLLDHGADPNLPGPKHPLWPSTYQPKALQLLLSRGADTKKCPGVLELATSINNVESVNILLKAGVDPNAKKDGIYTPLCTAIRDNRAELVSLLLANGADPNVMASEYPAWKCVSHYRTQLLPQLIAAGADLHKPKGILEKAVAHNNKEALMYLLSQGVNPNDRSPEGNTPLTTAIRDDRGEMVDILLSRGADPSVRGQEWPICMAVKRPEILKKLLPHVSNPRSVKGVMEQAVMANQLESIKLLLKAGVSVEDKTGGVFSPLTTAIREDRKDIVRFLLDEAGADVNAPGEHLPIIKAIRRCRGNDTEIIEMLLARGADINLMYREWSAVLQAVDNGDAKVLKLLVEQGGGVDLQVKDESGRTVMDIVNERGWDEAVTILMGNVGKAK</sequence>
<evidence type="ECO:0000313" key="5">
    <source>
        <dbReference type="Proteomes" id="UP001161757"/>
    </source>
</evidence>
<dbReference type="SMART" id="SM00248">
    <property type="entry name" value="ANK"/>
    <property type="match status" value="14"/>
</dbReference>
<keyword evidence="1" id="KW-0677">Repeat</keyword>
<dbReference type="Proteomes" id="UP001161757">
    <property type="component" value="Unassembled WGS sequence"/>
</dbReference>
<reference evidence="4" key="1">
    <citation type="submission" date="2023-01" db="EMBL/GenBank/DDBJ databases">
        <title>Exophiala dermititidis isolated from Cystic Fibrosis Patient.</title>
        <authorList>
            <person name="Kurbessoian T."/>
            <person name="Crocker A."/>
            <person name="Murante D."/>
            <person name="Hogan D.A."/>
            <person name="Stajich J.E."/>
        </authorList>
    </citation>
    <scope>NUCLEOTIDE SEQUENCE</scope>
    <source>
        <strain evidence="4">Ex8</strain>
    </source>
</reference>
<dbReference type="AlphaFoldDB" id="A0AAN6F341"/>
<name>A0AAN6F341_EXODE</name>
<feature type="repeat" description="ANK" evidence="3">
    <location>
        <begin position="689"/>
        <end position="721"/>
    </location>
</feature>
<comment type="caution">
    <text evidence="4">The sequence shown here is derived from an EMBL/GenBank/DDBJ whole genome shotgun (WGS) entry which is preliminary data.</text>
</comment>
<evidence type="ECO:0000256" key="1">
    <source>
        <dbReference type="ARBA" id="ARBA00022737"/>
    </source>
</evidence>
<organism evidence="4 5">
    <name type="scientific">Exophiala dermatitidis</name>
    <name type="common">Black yeast-like fungus</name>
    <name type="synonym">Wangiella dermatitidis</name>
    <dbReference type="NCBI Taxonomy" id="5970"/>
    <lineage>
        <taxon>Eukaryota</taxon>
        <taxon>Fungi</taxon>
        <taxon>Dikarya</taxon>
        <taxon>Ascomycota</taxon>
        <taxon>Pezizomycotina</taxon>
        <taxon>Eurotiomycetes</taxon>
        <taxon>Chaetothyriomycetidae</taxon>
        <taxon>Chaetothyriales</taxon>
        <taxon>Herpotrichiellaceae</taxon>
        <taxon>Exophiala</taxon>
    </lineage>
</organism>
<evidence type="ECO:0000256" key="2">
    <source>
        <dbReference type="ARBA" id="ARBA00023043"/>
    </source>
</evidence>
<dbReference type="EMBL" id="JAJGCB010000001">
    <property type="protein sequence ID" value="KAJ8995499.1"/>
    <property type="molecule type" value="Genomic_DNA"/>
</dbReference>
<dbReference type="InterPro" id="IPR036770">
    <property type="entry name" value="Ankyrin_rpt-contain_sf"/>
</dbReference>
<dbReference type="Pfam" id="PF12796">
    <property type="entry name" value="Ank_2"/>
    <property type="match status" value="5"/>
</dbReference>
<evidence type="ECO:0008006" key="6">
    <source>
        <dbReference type="Google" id="ProtNLM"/>
    </source>
</evidence>
<accession>A0AAN6F341</accession>
<dbReference type="PROSITE" id="PS50297">
    <property type="entry name" value="ANK_REP_REGION"/>
    <property type="match status" value="3"/>
</dbReference>